<dbReference type="PANTHER" id="PTHR42709">
    <property type="entry name" value="ALKALINE PHOSPHATASE LIKE PROTEIN"/>
    <property type="match status" value="1"/>
</dbReference>
<sequence>MTSLISSLVDFAQSLVSAGGYGGVFFVAFLENFFPPLPSELIFPFAGFVAGRGELSLAGVILAGTLGTLLGAWFWYGLGWYLGRANLEKFLQKFGRVLRIHFSDVERAENWFLRFKAPAIFFGRLVPLVRTLISIPAGFGRVPAWQFSVLSFAGSLLWIGFLAGAGFLLGENWVGIVPLVQNYDLALEVALVLAALLFGYWLYRHRHR</sequence>
<evidence type="ECO:0000313" key="9">
    <source>
        <dbReference type="Proteomes" id="UP000051297"/>
    </source>
</evidence>
<protein>
    <submittedName>
        <fullName evidence="8">Putative membrane-associated protein</fullName>
    </submittedName>
</protein>
<keyword evidence="2" id="KW-1003">Cell membrane</keyword>
<evidence type="ECO:0000256" key="5">
    <source>
        <dbReference type="ARBA" id="ARBA00023136"/>
    </source>
</evidence>
<organism evidence="8 9">
    <name type="scientific">candidate division WWE3 bacterium CSP1-7</name>
    <dbReference type="NCBI Taxonomy" id="1576480"/>
    <lineage>
        <taxon>Bacteria</taxon>
        <taxon>Katanobacteria</taxon>
    </lineage>
</organism>
<evidence type="ECO:0000256" key="6">
    <source>
        <dbReference type="SAM" id="Phobius"/>
    </source>
</evidence>
<dbReference type="InterPro" id="IPR032816">
    <property type="entry name" value="VTT_dom"/>
</dbReference>
<evidence type="ECO:0000256" key="3">
    <source>
        <dbReference type="ARBA" id="ARBA00022692"/>
    </source>
</evidence>
<dbReference type="Proteomes" id="UP000051297">
    <property type="component" value="Unassembled WGS sequence"/>
</dbReference>
<dbReference type="InterPro" id="IPR051311">
    <property type="entry name" value="DedA_domain"/>
</dbReference>
<evidence type="ECO:0000313" key="8">
    <source>
        <dbReference type="EMBL" id="KRT67532.1"/>
    </source>
</evidence>
<dbReference type="STRING" id="1576480.XU08_C0002G0085"/>
<name>A0A0T5ZXI4_UNCKA</name>
<dbReference type="PATRIC" id="fig|1576480.3.peg.350"/>
<keyword evidence="4 6" id="KW-1133">Transmembrane helix</keyword>
<feature type="domain" description="VTT" evidence="7">
    <location>
        <begin position="37"/>
        <end position="166"/>
    </location>
</feature>
<evidence type="ECO:0000259" key="7">
    <source>
        <dbReference type="Pfam" id="PF09335"/>
    </source>
</evidence>
<comment type="caution">
    <text evidence="8">The sequence shown here is derived from an EMBL/GenBank/DDBJ whole genome shotgun (WGS) entry which is preliminary data.</text>
</comment>
<feature type="transmembrane region" description="Helical" evidence="6">
    <location>
        <begin position="147"/>
        <end position="170"/>
    </location>
</feature>
<dbReference type="PANTHER" id="PTHR42709:SF6">
    <property type="entry name" value="UNDECAPRENYL PHOSPHATE TRANSPORTER A"/>
    <property type="match status" value="1"/>
</dbReference>
<gene>
    <name evidence="8" type="ORF">XU08_C0002G0085</name>
</gene>
<feature type="transmembrane region" description="Helical" evidence="6">
    <location>
        <begin position="119"/>
        <end position="140"/>
    </location>
</feature>
<feature type="transmembrane region" description="Helical" evidence="6">
    <location>
        <begin position="12"/>
        <end position="34"/>
    </location>
</feature>
<dbReference type="Pfam" id="PF09335">
    <property type="entry name" value="VTT_dom"/>
    <property type="match status" value="1"/>
</dbReference>
<reference evidence="8 9" key="1">
    <citation type="submission" date="2015-05" db="EMBL/GenBank/DDBJ databases">
        <title>Critical biogeochemical functions in the subsurface are associated with bacteria from new phyla and little studied lineages.</title>
        <authorList>
            <person name="Hug L.A."/>
            <person name="Thomas B.C."/>
            <person name="Sharon I."/>
            <person name="Brown C.T."/>
            <person name="Sharma R."/>
            <person name="Hettich R.L."/>
            <person name="Wilkins M.J."/>
            <person name="Williams K.H."/>
            <person name="Singh A."/>
            <person name="Banfield J.F."/>
        </authorList>
    </citation>
    <scope>NUCLEOTIDE SEQUENCE [LARGE SCALE GENOMIC DNA]</scope>
    <source>
        <strain evidence="8">CSP1-7</strain>
    </source>
</reference>
<comment type="subcellular location">
    <subcellularLocation>
        <location evidence="1">Cell membrane</location>
        <topology evidence="1">Multi-pass membrane protein</topology>
    </subcellularLocation>
</comment>
<evidence type="ECO:0000256" key="4">
    <source>
        <dbReference type="ARBA" id="ARBA00022989"/>
    </source>
</evidence>
<dbReference type="EMBL" id="LDXK01000002">
    <property type="protein sequence ID" value="KRT67532.1"/>
    <property type="molecule type" value="Genomic_DNA"/>
</dbReference>
<feature type="transmembrane region" description="Helical" evidence="6">
    <location>
        <begin position="55"/>
        <end position="76"/>
    </location>
</feature>
<keyword evidence="3 6" id="KW-0812">Transmembrane</keyword>
<evidence type="ECO:0000256" key="2">
    <source>
        <dbReference type="ARBA" id="ARBA00022475"/>
    </source>
</evidence>
<dbReference type="AlphaFoldDB" id="A0A0T5ZXI4"/>
<proteinExistence type="predicted"/>
<feature type="transmembrane region" description="Helical" evidence="6">
    <location>
        <begin position="185"/>
        <end position="203"/>
    </location>
</feature>
<accession>A0A0T5ZXI4</accession>
<keyword evidence="5 6" id="KW-0472">Membrane</keyword>
<evidence type="ECO:0000256" key="1">
    <source>
        <dbReference type="ARBA" id="ARBA00004651"/>
    </source>
</evidence>
<dbReference type="GO" id="GO:0005886">
    <property type="term" value="C:plasma membrane"/>
    <property type="evidence" value="ECO:0007669"/>
    <property type="project" value="UniProtKB-SubCell"/>
</dbReference>